<accession>A0A840PNC4</accession>
<proteinExistence type="inferred from homology"/>
<dbReference type="InterPro" id="IPR011683">
    <property type="entry name" value="Glyco_hydro_53"/>
</dbReference>
<evidence type="ECO:0000256" key="5">
    <source>
        <dbReference type="ARBA" id="ARBA00023295"/>
    </source>
</evidence>
<dbReference type="RefSeq" id="WP_185057319.1">
    <property type="nucleotide sequence ID" value="NZ_BAABIX010000080.1"/>
</dbReference>
<keyword evidence="4 6" id="KW-0378">Hydrolase</keyword>
<evidence type="ECO:0000256" key="3">
    <source>
        <dbReference type="ARBA" id="ARBA00012556"/>
    </source>
</evidence>
<keyword evidence="6" id="KW-0732">Signal</keyword>
<dbReference type="PANTHER" id="PTHR34983:SF1">
    <property type="entry name" value="ARABINOGALACTAN ENDO-BETA-1,4-GALACTANASE A"/>
    <property type="match status" value="1"/>
</dbReference>
<evidence type="ECO:0000313" key="7">
    <source>
        <dbReference type="EMBL" id="MBB5140542.1"/>
    </source>
</evidence>
<keyword evidence="5 6" id="KW-0326">Glycosidase</keyword>
<name>A0A840PNC4_9ACTN</name>
<comment type="similarity">
    <text evidence="2 6">Belongs to the glycosyl hydrolase 53 family.</text>
</comment>
<dbReference type="PANTHER" id="PTHR34983">
    <property type="entry name" value="ARABINOGALACTAN ENDO-BETA-1,4-GALACTANASE A"/>
    <property type="match status" value="1"/>
</dbReference>
<protein>
    <recommendedName>
        <fullName evidence="3 6">Arabinogalactan endo-beta-1,4-galactanase</fullName>
        <ecNumber evidence="3 6">3.2.1.89</ecNumber>
    </recommendedName>
</protein>
<dbReference type="Pfam" id="PF07745">
    <property type="entry name" value="Glyco_hydro_53"/>
    <property type="match status" value="1"/>
</dbReference>
<dbReference type="Gene3D" id="2.60.120.260">
    <property type="entry name" value="Galactose-binding domain-like"/>
    <property type="match status" value="1"/>
</dbReference>
<dbReference type="Gene3D" id="3.20.20.80">
    <property type="entry name" value="Glycosidases"/>
    <property type="match status" value="1"/>
</dbReference>
<evidence type="ECO:0000256" key="6">
    <source>
        <dbReference type="RuleBase" id="RU361192"/>
    </source>
</evidence>
<comment type="catalytic activity">
    <reaction evidence="1 6">
        <text>The enzyme specifically hydrolyzes (1-&gt;4)-beta-D-galactosidic linkages in type I arabinogalactans.</text>
        <dbReference type="EC" id="3.2.1.89"/>
    </reaction>
</comment>
<evidence type="ECO:0000256" key="2">
    <source>
        <dbReference type="ARBA" id="ARBA00010687"/>
    </source>
</evidence>
<reference evidence="7 8" key="1">
    <citation type="submission" date="2020-08" db="EMBL/GenBank/DDBJ databases">
        <title>Genomic Encyclopedia of Type Strains, Phase IV (KMG-IV): sequencing the most valuable type-strain genomes for metagenomic binning, comparative biology and taxonomic classification.</title>
        <authorList>
            <person name="Goeker M."/>
        </authorList>
    </citation>
    <scope>NUCLEOTIDE SEQUENCE [LARGE SCALE GENOMIC DNA]</scope>
    <source>
        <strain evidence="7 8">DSM 45615</strain>
    </source>
</reference>
<comment type="caution">
    <text evidence="7">The sequence shown here is derived from an EMBL/GenBank/DDBJ whole genome shotgun (WGS) entry which is preliminary data.</text>
</comment>
<dbReference type="EC" id="3.2.1.89" evidence="3 6"/>
<gene>
    <name evidence="7" type="ORF">HNP84_010310</name>
</gene>
<dbReference type="SUPFAM" id="SSF51445">
    <property type="entry name" value="(Trans)glycosidases"/>
    <property type="match status" value="1"/>
</dbReference>
<dbReference type="AlphaFoldDB" id="A0A840PNC4"/>
<keyword evidence="8" id="KW-1185">Reference proteome</keyword>
<sequence>MRHRDAIAACLAAGALLLGSLNAAPAVAETAHTPTADLVNGGFEADGPVGGKKITGWKVKGGPAGVAVAEPGRTGRYALALTGSRPYTAEVEQTVTVPDGYYTVSAWTRSGGGRQATYLSAGGPGSHDARTSLPVSSDWKQVVVRGVHVTKGRLTVRLHSRAPAGAWSSIDDVQLVPATGPYEFLKGGDITMLNWVEDSGGIYRDAKGRPRDPMDIMRDNGVNVVRLRLYNDTGPDHPRIGYPNDHLPEGYQDEEDMLDLARRAAAHDMQIQLTFHYSDYWTNGEIQDIPKDWRHVTELSEPEAIEALEKYVYDYTSRVLRRMKAQGTTPQFVSLGNEIQGGLLFPYGKSWGQDDAFAKLGRFLKAGYRAVKDVSPATQVIIHIHDAGDDDEYEWFFGELEKQGVPYDLIGSSYYPYWTKKDVATVLGFFDRVSARFGKKIMVMETGINWNPVTHDGIEGQLLDNGPVPYGETREGQRDFLYELFAGLKSVPDGKVIGDLYWDPVMIPADGVGWQVGAENVVSNTTLFDFDGRALPAMDAYRYN</sequence>
<dbReference type="GO" id="GO:0031218">
    <property type="term" value="F:arabinogalactan endo-1,4-beta-galactosidase activity"/>
    <property type="evidence" value="ECO:0007669"/>
    <property type="project" value="UniProtKB-EC"/>
</dbReference>
<dbReference type="EMBL" id="JACHGN010000046">
    <property type="protein sequence ID" value="MBB5140542.1"/>
    <property type="molecule type" value="Genomic_DNA"/>
</dbReference>
<dbReference type="GO" id="GO:0045490">
    <property type="term" value="P:pectin catabolic process"/>
    <property type="evidence" value="ECO:0007669"/>
    <property type="project" value="TreeGrafter"/>
</dbReference>
<organism evidence="7 8">
    <name type="scientific">Thermocatellispora tengchongensis</name>
    <dbReference type="NCBI Taxonomy" id="1073253"/>
    <lineage>
        <taxon>Bacteria</taxon>
        <taxon>Bacillati</taxon>
        <taxon>Actinomycetota</taxon>
        <taxon>Actinomycetes</taxon>
        <taxon>Streptosporangiales</taxon>
        <taxon>Streptosporangiaceae</taxon>
        <taxon>Thermocatellispora</taxon>
    </lineage>
</organism>
<dbReference type="GO" id="GO:0015926">
    <property type="term" value="F:glucosidase activity"/>
    <property type="evidence" value="ECO:0007669"/>
    <property type="project" value="InterPro"/>
</dbReference>
<evidence type="ECO:0000256" key="4">
    <source>
        <dbReference type="ARBA" id="ARBA00022801"/>
    </source>
</evidence>
<dbReference type="InterPro" id="IPR017853">
    <property type="entry name" value="GH"/>
</dbReference>
<feature type="signal peptide" evidence="6">
    <location>
        <begin position="1"/>
        <end position="23"/>
    </location>
</feature>
<dbReference type="Proteomes" id="UP000578449">
    <property type="component" value="Unassembled WGS sequence"/>
</dbReference>
<feature type="chain" id="PRO_5039742888" description="Arabinogalactan endo-beta-1,4-galactanase" evidence="6">
    <location>
        <begin position="24"/>
        <end position="544"/>
    </location>
</feature>
<evidence type="ECO:0000256" key="1">
    <source>
        <dbReference type="ARBA" id="ARBA00001695"/>
    </source>
</evidence>
<evidence type="ECO:0000313" key="8">
    <source>
        <dbReference type="Proteomes" id="UP000578449"/>
    </source>
</evidence>